<protein>
    <submittedName>
        <fullName evidence="1">DUF1870 family protein</fullName>
    </submittedName>
</protein>
<proteinExistence type="predicted"/>
<dbReference type="Gene3D" id="1.10.3100.10">
    <property type="entry name" value="Putative cytoplasmic protein"/>
    <property type="match status" value="1"/>
</dbReference>
<dbReference type="EMBL" id="JADMNK010000010">
    <property type="protein sequence ID" value="MBZ0059608.1"/>
    <property type="molecule type" value="Genomic_DNA"/>
</dbReference>
<reference evidence="1 2" key="1">
    <citation type="submission" date="2020-11" db="EMBL/GenBank/DDBJ databases">
        <title>Draft Genome of Enterobacter sp. strain EMC7.</title>
        <authorList>
            <person name="Barman P."/>
            <person name="Sinha S."/>
            <person name="Sen S."/>
            <person name="Chakraborty R."/>
        </authorList>
    </citation>
    <scope>NUCLEOTIDE SEQUENCE [LARGE SCALE GENOMIC DNA]</scope>
    <source>
        <strain evidence="1 2">EMC7</strain>
    </source>
</reference>
<sequence>MNNLELLACRKLLFLEVNEAAKLIGNVEARTWRYYESGRSGIPVAIQSKMQGLLQRRTSLLEQMRAEAGEYRKQGNGRQVVPFFKSFEQFQQETGLPDLLEWRIDMSVKSSLYLENAIVLY</sequence>
<organism evidence="1 2">
    <name type="scientific">Leclercia barmai</name>
    <dbReference type="NCBI Taxonomy" id="2785629"/>
    <lineage>
        <taxon>Bacteria</taxon>
        <taxon>Pseudomonadati</taxon>
        <taxon>Pseudomonadota</taxon>
        <taxon>Gammaproteobacteria</taxon>
        <taxon>Enterobacterales</taxon>
        <taxon>Enterobacteriaceae</taxon>
        <taxon>Leclercia</taxon>
    </lineage>
</organism>
<dbReference type="InterPro" id="IPR010982">
    <property type="entry name" value="Lambda_DNA-bd_dom_sf"/>
</dbReference>
<dbReference type="SUPFAM" id="SSF47413">
    <property type="entry name" value="lambda repressor-like DNA-binding domains"/>
    <property type="match status" value="1"/>
</dbReference>
<keyword evidence="2" id="KW-1185">Reference proteome</keyword>
<evidence type="ECO:0000313" key="2">
    <source>
        <dbReference type="Proteomes" id="UP000706580"/>
    </source>
</evidence>
<accession>A0ABS7RZ63</accession>
<dbReference type="Proteomes" id="UP000706580">
    <property type="component" value="Unassembled WGS sequence"/>
</dbReference>
<dbReference type="RefSeq" id="WP_223075281.1">
    <property type="nucleotide sequence ID" value="NZ_JADMNK010000010.1"/>
</dbReference>
<evidence type="ECO:0000313" key="1">
    <source>
        <dbReference type="EMBL" id="MBZ0059608.1"/>
    </source>
</evidence>
<name>A0ABS7RZ63_9ENTR</name>
<gene>
    <name evidence="1" type="ORF">ITX56_17725</name>
</gene>
<dbReference type="InterPro" id="IPR027910">
    <property type="entry name" value="YdiL_sf"/>
</dbReference>
<dbReference type="Pfam" id="PF08965">
    <property type="entry name" value="Aca2_YdiL"/>
    <property type="match status" value="1"/>
</dbReference>
<comment type="caution">
    <text evidence="1">The sequence shown here is derived from an EMBL/GenBank/DDBJ whole genome shotgun (WGS) entry which is preliminary data.</text>
</comment>
<dbReference type="InterPro" id="IPR015060">
    <property type="entry name" value="Aca2_YdiL-like"/>
</dbReference>